<reference evidence="1 2" key="1">
    <citation type="journal article" date="2015" name="Nature">
        <title>rRNA introns, odd ribosomes, and small enigmatic genomes across a large radiation of phyla.</title>
        <authorList>
            <person name="Brown C.T."/>
            <person name="Hug L.A."/>
            <person name="Thomas B.C."/>
            <person name="Sharon I."/>
            <person name="Castelle C.J."/>
            <person name="Singh A."/>
            <person name="Wilkins M.J."/>
            <person name="Williams K.H."/>
            <person name="Banfield J.F."/>
        </authorList>
    </citation>
    <scope>NUCLEOTIDE SEQUENCE [LARGE SCALE GENOMIC DNA]</scope>
</reference>
<dbReference type="Proteomes" id="UP000034846">
    <property type="component" value="Unassembled WGS sequence"/>
</dbReference>
<gene>
    <name evidence="1" type="ORF">UY72_C0044G0012</name>
</gene>
<protein>
    <submittedName>
        <fullName evidence="1">Uncharacterized protein</fullName>
    </submittedName>
</protein>
<evidence type="ECO:0000313" key="1">
    <source>
        <dbReference type="EMBL" id="KKW29455.1"/>
    </source>
</evidence>
<proteinExistence type="predicted"/>
<evidence type="ECO:0000313" key="2">
    <source>
        <dbReference type="Proteomes" id="UP000034846"/>
    </source>
</evidence>
<name>A0A0G1XEX5_9BACT</name>
<dbReference type="EMBL" id="LCRD01000044">
    <property type="protein sequence ID" value="KKW29455.1"/>
    <property type="molecule type" value="Genomic_DNA"/>
</dbReference>
<accession>A0A0G1XEX5</accession>
<dbReference type="AlphaFoldDB" id="A0A0G1XEX5"/>
<comment type="caution">
    <text evidence="1">The sequence shown here is derived from an EMBL/GenBank/DDBJ whole genome shotgun (WGS) entry which is preliminary data.</text>
</comment>
<organism evidence="1 2">
    <name type="scientific">Candidatus Uhrbacteria bacterium GW2011_GWD2_52_7</name>
    <dbReference type="NCBI Taxonomy" id="1618989"/>
    <lineage>
        <taxon>Bacteria</taxon>
        <taxon>Candidatus Uhriibacteriota</taxon>
    </lineage>
</organism>
<sequence>MQDEHDVATLISEVLLGNNFARPHLIKCRKKLEEDLWRFSEEACRVDFYLACIDLVLYVTEAENEDVVHQRSMLVITRIRAFLGVSVWNRTSDSFALVIRTLDKKVPTFSKTYREMVGLPK</sequence>